<dbReference type="InterPro" id="IPR055100">
    <property type="entry name" value="GNAT_LYC1-like"/>
</dbReference>
<proteinExistence type="predicted"/>
<name>A0A060T531_BLAAD</name>
<dbReference type="Pfam" id="PF22998">
    <property type="entry name" value="GNAT_LYC1-like"/>
    <property type="match status" value="1"/>
</dbReference>
<dbReference type="EMBL" id="HG937692">
    <property type="protein sequence ID" value="CDP36180.1"/>
    <property type="molecule type" value="Genomic_DNA"/>
</dbReference>
<sequence length="377" mass="42887">MTHDKYQLVNLTLKEEVRQCHENNYTAWGKGLDLDDYLAREQNFASLPATQDGNLTYWALKEKQDDGSWKIMCSMETLRRPALLKVKGKPVEETVCFGIGSVFTPPQNRGKGYAKIMLDQCSKRLDDWQMDGMSESEKAKTSSVLWSDVNDYYKQFDYELVDVRELQFSLKGLEGAPEWPSEVEPITTQDQITKVSGRDEAQMRLALDRDTEKDGISRMAIVPNAVAHSTTFGRAKFLGPLLSKVEPKQAPSVFGAIHNECFMLWTQDFAGGKHTAIRVFAPLSLDKHQVLESCHLLIRAALAEAAKWKFEKFSVWIQDLPEQVTIDEVLEHYNKNPVNGVSAQIYSRPDSWGMVRWHRGAHPGGIEWAYAGKYGWF</sequence>
<dbReference type="PhylomeDB" id="A0A060T531"/>
<dbReference type="SUPFAM" id="SSF55729">
    <property type="entry name" value="Acyl-CoA N-acyltransferases (Nat)"/>
    <property type="match status" value="1"/>
</dbReference>
<dbReference type="PANTHER" id="PTHR34815">
    <property type="entry name" value="LYSINE ACETYLTRANSFERASE"/>
    <property type="match status" value="1"/>
</dbReference>
<evidence type="ECO:0000313" key="2">
    <source>
        <dbReference type="EMBL" id="CDP36180.1"/>
    </source>
</evidence>
<feature type="domain" description="LYC1 C-terminal" evidence="1">
    <location>
        <begin position="172"/>
        <end position="377"/>
    </location>
</feature>
<dbReference type="AlphaFoldDB" id="A0A060T531"/>
<dbReference type="InterPro" id="IPR053013">
    <property type="entry name" value="LAT"/>
</dbReference>
<accession>A0A060T531</accession>
<gene>
    <name evidence="2" type="ORF">GNLVRS02_ARAD1B07084g</name>
</gene>
<dbReference type="Gene3D" id="3.40.630.30">
    <property type="match status" value="1"/>
</dbReference>
<reference evidence="2" key="2">
    <citation type="submission" date="2014-06" db="EMBL/GenBank/DDBJ databases">
        <title>The complete genome of Blastobotrys (Arxula) adeninivorans LS3 - a yeast of biotechnological interest.</title>
        <authorList>
            <person name="Kunze G."/>
            <person name="Gaillardin C."/>
            <person name="Czernicka M."/>
            <person name="Durrens P."/>
            <person name="Martin T."/>
            <person name="Boer E."/>
            <person name="Gabaldon T."/>
            <person name="Cruz J."/>
            <person name="Talla E."/>
            <person name="Marck C."/>
            <person name="Goffeau A."/>
            <person name="Barbe V."/>
            <person name="Baret P."/>
            <person name="Baronian K."/>
            <person name="Beier S."/>
            <person name="Bleykasten C."/>
            <person name="Bode R."/>
            <person name="Casaregola S."/>
            <person name="Despons L."/>
            <person name="Fairhead C."/>
            <person name="Giersberg M."/>
            <person name="Gierski P."/>
            <person name="Hahnel U."/>
            <person name="Hartmann A."/>
            <person name="Jankowska D."/>
            <person name="Jubin C."/>
            <person name="Jung P."/>
            <person name="Lafontaine I."/>
            <person name="Leh-Louis V."/>
            <person name="Lemaire M."/>
            <person name="Marcet-Houben M."/>
            <person name="Mascher M."/>
            <person name="Morel G."/>
            <person name="Richard G.-F."/>
            <person name="Riechen J."/>
            <person name="Sacerdot C."/>
            <person name="Sarkar A."/>
            <person name="Savel G."/>
            <person name="Schacherer J."/>
            <person name="Sherman D."/>
            <person name="Straub M.-L."/>
            <person name="Stein N."/>
            <person name="Thierry A."/>
            <person name="Trautwein-Schult A."/>
            <person name="Westhof E."/>
            <person name="Worch S."/>
            <person name="Dujon B."/>
            <person name="Souciet J.-L."/>
            <person name="Wincker P."/>
            <person name="Scholz U."/>
            <person name="Neuveglise N."/>
        </authorList>
    </citation>
    <scope>NUCLEOTIDE SEQUENCE</scope>
    <source>
        <strain evidence="2">LS3</strain>
    </source>
</reference>
<reference evidence="2" key="1">
    <citation type="submission" date="2014-02" db="EMBL/GenBank/DDBJ databases">
        <authorList>
            <person name="Genoscope - CEA"/>
        </authorList>
    </citation>
    <scope>NUCLEOTIDE SEQUENCE</scope>
    <source>
        <strain evidence="2">LS3</strain>
    </source>
</reference>
<evidence type="ECO:0000259" key="1">
    <source>
        <dbReference type="Pfam" id="PF22998"/>
    </source>
</evidence>
<organism evidence="2">
    <name type="scientific">Blastobotrys adeninivorans</name>
    <name type="common">Yeast</name>
    <name type="synonym">Arxula adeninivorans</name>
    <dbReference type="NCBI Taxonomy" id="409370"/>
    <lineage>
        <taxon>Eukaryota</taxon>
        <taxon>Fungi</taxon>
        <taxon>Dikarya</taxon>
        <taxon>Ascomycota</taxon>
        <taxon>Saccharomycotina</taxon>
        <taxon>Dipodascomycetes</taxon>
        <taxon>Dipodascales</taxon>
        <taxon>Trichomonascaceae</taxon>
        <taxon>Blastobotrys</taxon>
    </lineage>
</organism>
<dbReference type="PANTHER" id="PTHR34815:SF2">
    <property type="entry name" value="N-ACETYLTRANSFERASE DOMAIN-CONTAINING PROTEIN"/>
    <property type="match status" value="1"/>
</dbReference>
<dbReference type="InterPro" id="IPR016181">
    <property type="entry name" value="Acyl_CoA_acyltransferase"/>
</dbReference>
<protein>
    <submittedName>
        <fullName evidence="2">ARAD1B07084p</fullName>
    </submittedName>
</protein>